<dbReference type="PANTHER" id="PTHR33473">
    <property type="entry name" value="ATP-DEPENDENT CLP PROTEASE ADAPTER PROTEIN CLPS1, CHLOROPLASTIC"/>
    <property type="match status" value="1"/>
</dbReference>
<dbReference type="Gene3D" id="3.30.1390.10">
    <property type="match status" value="1"/>
</dbReference>
<name>A0A383C0J4_9ZZZZ</name>
<dbReference type="GO" id="GO:0030163">
    <property type="term" value="P:protein catabolic process"/>
    <property type="evidence" value="ECO:0007669"/>
    <property type="project" value="InterPro"/>
</dbReference>
<protein>
    <recommendedName>
        <fullName evidence="1">Adaptor protein ClpS core domain-containing protein</fullName>
    </recommendedName>
</protein>
<dbReference type="InterPro" id="IPR003769">
    <property type="entry name" value="ClpS_core"/>
</dbReference>
<dbReference type="GO" id="GO:0006508">
    <property type="term" value="P:proteolysis"/>
    <property type="evidence" value="ECO:0007669"/>
    <property type="project" value="InterPro"/>
</dbReference>
<accession>A0A383C0J4</accession>
<feature type="domain" description="Adaptor protein ClpS core" evidence="1">
    <location>
        <begin position="29"/>
        <end position="105"/>
    </location>
</feature>
<organism evidence="2">
    <name type="scientific">marine metagenome</name>
    <dbReference type="NCBI Taxonomy" id="408172"/>
    <lineage>
        <taxon>unclassified sequences</taxon>
        <taxon>metagenomes</taxon>
        <taxon>ecological metagenomes</taxon>
    </lineage>
</organism>
<proteinExistence type="inferred from homology"/>
<dbReference type="HAMAP" id="MF_00302">
    <property type="entry name" value="ClpS"/>
    <property type="match status" value="1"/>
</dbReference>
<sequence>MSTETLPEVLPDTVREIEEDSNTSKTYLPLYKVIMWDDDVTTMEFVIRVLTNLFRKDYTTAEKLMYEIHFKGASHVETLPLEQAEFKVEQVHSAAALEQFPFRCTIEPA</sequence>
<gene>
    <name evidence="2" type="ORF">METZ01_LOCUS478791</name>
</gene>
<dbReference type="SUPFAM" id="SSF54736">
    <property type="entry name" value="ClpS-like"/>
    <property type="match status" value="1"/>
</dbReference>
<dbReference type="InterPro" id="IPR014719">
    <property type="entry name" value="Ribosomal_bL12_C/ClpS-like"/>
</dbReference>
<dbReference type="AlphaFoldDB" id="A0A383C0J4"/>
<reference evidence="2" key="1">
    <citation type="submission" date="2018-05" db="EMBL/GenBank/DDBJ databases">
        <authorList>
            <person name="Lanie J.A."/>
            <person name="Ng W.-L."/>
            <person name="Kazmierczak K.M."/>
            <person name="Andrzejewski T.M."/>
            <person name="Davidsen T.M."/>
            <person name="Wayne K.J."/>
            <person name="Tettelin H."/>
            <person name="Glass J.I."/>
            <person name="Rusch D."/>
            <person name="Podicherti R."/>
            <person name="Tsui H.-C.T."/>
            <person name="Winkler M.E."/>
        </authorList>
    </citation>
    <scope>NUCLEOTIDE SEQUENCE</scope>
</reference>
<dbReference type="Pfam" id="PF02617">
    <property type="entry name" value="ClpS"/>
    <property type="match status" value="1"/>
</dbReference>
<evidence type="ECO:0000259" key="1">
    <source>
        <dbReference type="Pfam" id="PF02617"/>
    </source>
</evidence>
<dbReference type="PANTHER" id="PTHR33473:SF19">
    <property type="entry name" value="ATP-DEPENDENT CLP PROTEASE ADAPTER PROTEIN CLPS"/>
    <property type="match status" value="1"/>
</dbReference>
<dbReference type="InterPro" id="IPR022935">
    <property type="entry name" value="ClpS"/>
</dbReference>
<evidence type="ECO:0000313" key="2">
    <source>
        <dbReference type="EMBL" id="SVE25937.1"/>
    </source>
</evidence>
<dbReference type="EMBL" id="UINC01204971">
    <property type="protein sequence ID" value="SVE25937.1"/>
    <property type="molecule type" value="Genomic_DNA"/>
</dbReference>